<evidence type="ECO:0000313" key="3">
    <source>
        <dbReference type="EMBL" id="KAK5997703.1"/>
    </source>
</evidence>
<dbReference type="Gene3D" id="3.40.50.1580">
    <property type="entry name" value="Nucleoside phosphorylase domain"/>
    <property type="match status" value="1"/>
</dbReference>
<dbReference type="Proteomes" id="UP001338125">
    <property type="component" value="Unassembled WGS sequence"/>
</dbReference>
<sequence length="1271" mass="140861">MDESTQTRISENLPNLLKLFALKVGYNAPTQMHRDVMTFVHKHRGNITATFTEIGFKQHNQYLNRITDSDKMSLDELLGRWFGEKPFEQVPVQRELEDIAPGDITSDMPQSEARDDQSPENALREVDDDVLDAQLLALREFVFDSEAYNWLLTRLQGEFQFISTEPNTIQAIRDKIISALTSAHRVSRREPSQTCSATFELDWDILEFFEAQAYSKKPDEIFEGVITLTGSCGDTQATTCAQYIRQTWPVTGEVTIQLIKGALHGGNGHLQQCKLSDGTILIAQINKPKFMVTASGVAASIVETGEQVAWLGAALRTSPRQSGVIHCLPAILNIVRNSAPLDQSGIPPLSTSITCEIGFTMEEVPQPLTTTNGQCWHGAFRNPVVVKGYPIPQRSEWGTGLEIPLDIMAALVRTQRVDRFRESTYIKGFSTMLVLMKRVGDILCWHLLYKKDGSRISYLDDHLDKERYTGRSDLEGLRHVVGWCSEAKSYAGSAEAHYPVTHSLLPNPEASERCALAEVTVSVGRMIKGSLVSHIGARETPLHISHDDHIRQLDWLSASFVLLWDEGDKRGWLVNGESALLHVLRAFIAHKGESYRSRIDSKSKDLDEAESPYTANSESETLHNRRNQLLRLYEMDDGNGGYLLKNQIDIFYNLLEKLIDHQPDITEASGKKLSGQERKYLEGWEFDDLVQESKLRSIRTRVTTLDGGGKGWVDFIRTIQAVTLFGCGFGDIIKPTGTNLCGHWAQLPTRQYYIASCLSDLMPLAIQAGIRGNHVRLGRGFICHTETTTFMTCRCKRTPDEGRCEPVQELFPSAMSKELEMYVSTKSSKRTVSREPVQSELFNELLLTTQQPEPRRFGAVIFGHHSNFPWIWGDKGNPRKGKLLSAEPLSQAVKEDSNSRKDSGIGSSLEGSESEGPASYQPKPTTRPSAEPLSKQSSQVSIGNKTYTPSQYTVAIICALPKELMVVRALFDDSHGQLKTPQGDDNQYALGLMAGHMVVAACLPAGRYGTNSAANVASNMKTTFIGVQFCLLVGIAGGVPSEKHDIRLGDVVVSQPTGDKSGVLQYDLGKEEEDGYKLTGMLDAPPRRVNTAISMLQSDPKHLQGGDPLGPYLRILARLPGYDYPGQEHDVLSQTACAACTPEQASPESCSHIWQRATRTTSAPKIHYGLVGSGNSVMKDAVRRDELAAKHNMLCFEMEAAGVINTLSCLVIRGICDYCDGQKNDTWQEYAAATAAAYAKLLLSVVAGHKRPNVDNEEKSYGEPLTKRQKL</sequence>
<evidence type="ECO:0000259" key="2">
    <source>
        <dbReference type="Pfam" id="PF01048"/>
    </source>
</evidence>
<accession>A0ABR0SZU4</accession>
<dbReference type="SUPFAM" id="SSF53167">
    <property type="entry name" value="Purine and uridine phosphorylases"/>
    <property type="match status" value="1"/>
</dbReference>
<evidence type="ECO:0000256" key="1">
    <source>
        <dbReference type="SAM" id="MobiDB-lite"/>
    </source>
</evidence>
<evidence type="ECO:0000313" key="4">
    <source>
        <dbReference type="Proteomes" id="UP001338125"/>
    </source>
</evidence>
<feature type="compositionally biased region" description="Low complexity" evidence="1">
    <location>
        <begin position="904"/>
        <end position="916"/>
    </location>
</feature>
<keyword evidence="4" id="KW-1185">Reference proteome</keyword>
<name>A0ABR0SZU4_9HYPO</name>
<dbReference type="EMBL" id="JAVFKD010000001">
    <property type="protein sequence ID" value="KAK5997703.1"/>
    <property type="molecule type" value="Genomic_DNA"/>
</dbReference>
<dbReference type="InterPro" id="IPR053137">
    <property type="entry name" value="NLR-like"/>
</dbReference>
<feature type="compositionally biased region" description="Basic and acidic residues" evidence="1">
    <location>
        <begin position="112"/>
        <end position="122"/>
    </location>
</feature>
<organism evidence="3 4">
    <name type="scientific">Cladobotryum mycophilum</name>
    <dbReference type="NCBI Taxonomy" id="491253"/>
    <lineage>
        <taxon>Eukaryota</taxon>
        <taxon>Fungi</taxon>
        <taxon>Dikarya</taxon>
        <taxon>Ascomycota</taxon>
        <taxon>Pezizomycotina</taxon>
        <taxon>Sordariomycetes</taxon>
        <taxon>Hypocreomycetidae</taxon>
        <taxon>Hypocreales</taxon>
        <taxon>Hypocreaceae</taxon>
        <taxon>Cladobotryum</taxon>
    </lineage>
</organism>
<gene>
    <name evidence="3" type="ORF">PT974_00059</name>
</gene>
<feature type="region of interest" description="Disordered" evidence="1">
    <location>
        <begin position="101"/>
        <end position="122"/>
    </location>
</feature>
<reference evidence="3 4" key="1">
    <citation type="submission" date="2024-01" db="EMBL/GenBank/DDBJ databases">
        <title>Complete genome of Cladobotryum mycophilum ATHUM6906.</title>
        <authorList>
            <person name="Christinaki A.C."/>
            <person name="Myridakis A.I."/>
            <person name="Kouvelis V.N."/>
        </authorList>
    </citation>
    <scope>NUCLEOTIDE SEQUENCE [LARGE SCALE GENOMIC DNA]</scope>
    <source>
        <strain evidence="3 4">ATHUM6906</strain>
    </source>
</reference>
<dbReference type="Pfam" id="PF01048">
    <property type="entry name" value="PNP_UDP_1"/>
    <property type="match status" value="1"/>
</dbReference>
<feature type="compositionally biased region" description="Basic and acidic residues" evidence="1">
    <location>
        <begin position="893"/>
        <end position="903"/>
    </location>
</feature>
<dbReference type="PANTHER" id="PTHR46082">
    <property type="entry name" value="ATP/GTP-BINDING PROTEIN-RELATED"/>
    <property type="match status" value="1"/>
</dbReference>
<feature type="compositionally biased region" description="Polar residues" evidence="1">
    <location>
        <begin position="922"/>
        <end position="942"/>
    </location>
</feature>
<dbReference type="InterPro" id="IPR000845">
    <property type="entry name" value="Nucleoside_phosphorylase_d"/>
</dbReference>
<protein>
    <submittedName>
        <fullName evidence="3">Conidiophore development regulator abaB</fullName>
    </submittedName>
</protein>
<comment type="caution">
    <text evidence="3">The sequence shown here is derived from an EMBL/GenBank/DDBJ whole genome shotgun (WGS) entry which is preliminary data.</text>
</comment>
<feature type="domain" description="Nucleoside phosphorylase" evidence="2">
    <location>
        <begin position="953"/>
        <end position="1242"/>
    </location>
</feature>
<feature type="region of interest" description="Disordered" evidence="1">
    <location>
        <begin position="599"/>
        <end position="621"/>
    </location>
</feature>
<feature type="region of interest" description="Disordered" evidence="1">
    <location>
        <begin position="888"/>
        <end position="942"/>
    </location>
</feature>
<proteinExistence type="predicted"/>
<dbReference type="InterPro" id="IPR035994">
    <property type="entry name" value="Nucleoside_phosphorylase_sf"/>
</dbReference>
<dbReference type="PANTHER" id="PTHR46082:SF11">
    <property type="entry name" value="AAA+ ATPASE DOMAIN-CONTAINING PROTEIN-RELATED"/>
    <property type="match status" value="1"/>
</dbReference>